<feature type="domain" description="Peptidase M20 dimerisation" evidence="3">
    <location>
        <begin position="181"/>
        <end position="279"/>
    </location>
</feature>
<evidence type="ECO:0000313" key="5">
    <source>
        <dbReference type="Proteomes" id="UP000185999"/>
    </source>
</evidence>
<dbReference type="SUPFAM" id="SSF55031">
    <property type="entry name" value="Bacterial exopeptidase dimerisation domain"/>
    <property type="match status" value="1"/>
</dbReference>
<keyword evidence="2" id="KW-0479">Metal-binding</keyword>
<dbReference type="PIRSF" id="PIRSF005962">
    <property type="entry name" value="Pept_M20D_amidohydro"/>
    <property type="match status" value="1"/>
</dbReference>
<evidence type="ECO:0000256" key="2">
    <source>
        <dbReference type="PIRSR" id="PIRSR005962-1"/>
    </source>
</evidence>
<dbReference type="NCBIfam" id="TIGR01891">
    <property type="entry name" value="amidohydrolases"/>
    <property type="match status" value="1"/>
</dbReference>
<evidence type="ECO:0000313" key="4">
    <source>
        <dbReference type="EMBL" id="SIT02285.1"/>
    </source>
</evidence>
<feature type="binding site" evidence="2">
    <location>
        <position position="354"/>
    </location>
    <ligand>
        <name>Mn(2+)</name>
        <dbReference type="ChEBI" id="CHEBI:29035"/>
        <label>2</label>
    </ligand>
</feature>
<dbReference type="EMBL" id="FTOE01000011">
    <property type="protein sequence ID" value="SIT02285.1"/>
    <property type="molecule type" value="Genomic_DNA"/>
</dbReference>
<proteinExistence type="predicted"/>
<dbReference type="STRING" id="619304.SAMN05421760_11165"/>
<evidence type="ECO:0000256" key="1">
    <source>
        <dbReference type="ARBA" id="ARBA00022801"/>
    </source>
</evidence>
<dbReference type="PANTHER" id="PTHR11014:SF169">
    <property type="entry name" value="CLAN MH, FAMILY M20, PEPTIDASE T-LIKE METALLOPEPTIDASE"/>
    <property type="match status" value="1"/>
</dbReference>
<dbReference type="Gene3D" id="3.40.630.10">
    <property type="entry name" value="Zn peptidases"/>
    <property type="match status" value="1"/>
</dbReference>
<feature type="binding site" evidence="2">
    <location>
        <position position="102"/>
    </location>
    <ligand>
        <name>Mn(2+)</name>
        <dbReference type="ChEBI" id="CHEBI:29035"/>
        <label>2</label>
    </ligand>
</feature>
<dbReference type="InterPro" id="IPR017439">
    <property type="entry name" value="Amidohydrolase"/>
</dbReference>
<gene>
    <name evidence="4" type="ORF">SAMN05421760_11165</name>
</gene>
<dbReference type="GO" id="GO:0046872">
    <property type="term" value="F:metal ion binding"/>
    <property type="evidence" value="ECO:0007669"/>
    <property type="project" value="UniProtKB-KW"/>
</dbReference>
<dbReference type="InterPro" id="IPR002933">
    <property type="entry name" value="Peptidase_M20"/>
</dbReference>
<reference evidence="5" key="1">
    <citation type="submission" date="2017-01" db="EMBL/GenBank/DDBJ databases">
        <authorList>
            <person name="Varghese N."/>
            <person name="Submissions S."/>
        </authorList>
    </citation>
    <scope>NUCLEOTIDE SEQUENCE [LARGE SCALE GENOMIC DNA]</scope>
    <source>
        <strain evidence="5">DSM 22306</strain>
    </source>
</reference>
<dbReference type="InterPro" id="IPR011650">
    <property type="entry name" value="Peptidase_M20_dimer"/>
</dbReference>
<feature type="binding site" evidence="2">
    <location>
        <position position="100"/>
    </location>
    <ligand>
        <name>Mn(2+)</name>
        <dbReference type="ChEBI" id="CHEBI:29035"/>
        <label>2</label>
    </ligand>
</feature>
<feature type="binding site" evidence="2">
    <location>
        <position position="134"/>
    </location>
    <ligand>
        <name>Mn(2+)</name>
        <dbReference type="ChEBI" id="CHEBI:29035"/>
        <label>2</label>
    </ligand>
</feature>
<name>A0A1N7NV60_9GAMM</name>
<dbReference type="Proteomes" id="UP000185999">
    <property type="component" value="Unassembled WGS sequence"/>
</dbReference>
<comment type="cofactor">
    <cofactor evidence="2">
        <name>Mn(2+)</name>
        <dbReference type="ChEBI" id="CHEBI:29035"/>
    </cofactor>
    <text evidence="2">The Mn(2+) ion enhances activity.</text>
</comment>
<dbReference type="Pfam" id="PF01546">
    <property type="entry name" value="Peptidase_M20"/>
    <property type="match status" value="1"/>
</dbReference>
<dbReference type="RefSeq" id="WP_054343542.1">
    <property type="nucleotide sequence ID" value="NZ_FTOE01000011.1"/>
</dbReference>
<keyword evidence="1 4" id="KW-0378">Hydrolase</keyword>
<sequence length="385" mass="41579">MRTLSAENITYLTKVRQSLHQQPEISGEEMHTAAKIVRELTQAGADQVWENLGGYGVAAAFCGKEPGPTILFRCELDALPIAEKSTLSYCSEVEGKGHLCGHDGHMCIVLGVALGLVVRPRHGRVILLFQPAEETGFGAKAVINDPRWPEIRPDYAFAYHNVPGRPLAEIGLHTGPATCASCGMQIIFHGKSSHAAAPEDGISPGSVMAELMLAIPKLGSGSISDPDFSLSTLTHARLGMPTFGVAPGEGELRVTLRSKTNERMDDMITKVQRMLDAIKSPLEIEVFWHDVFPASTNSSDATSIARNAAGARKLNIHEMQNPMKWSEDFGHIGLDGANATMLFLGAGIHQPQLHNPDYDFPDELLAVGAELLLEIIDKTLGFEDG</sequence>
<accession>A0A1N7NV60</accession>
<dbReference type="OrthoDB" id="9777385at2"/>
<evidence type="ECO:0000259" key="3">
    <source>
        <dbReference type="Pfam" id="PF07687"/>
    </source>
</evidence>
<dbReference type="Gene3D" id="3.30.70.360">
    <property type="match status" value="1"/>
</dbReference>
<dbReference type="InterPro" id="IPR036264">
    <property type="entry name" value="Bact_exopeptidase_dim_dom"/>
</dbReference>
<keyword evidence="2" id="KW-0464">Manganese</keyword>
<organism evidence="4 5">
    <name type="scientific">Neptunomonas antarctica</name>
    <dbReference type="NCBI Taxonomy" id="619304"/>
    <lineage>
        <taxon>Bacteria</taxon>
        <taxon>Pseudomonadati</taxon>
        <taxon>Pseudomonadota</taxon>
        <taxon>Gammaproteobacteria</taxon>
        <taxon>Oceanospirillales</taxon>
        <taxon>Oceanospirillaceae</taxon>
        <taxon>Neptunomonas</taxon>
    </lineage>
</organism>
<dbReference type="PANTHER" id="PTHR11014">
    <property type="entry name" value="PEPTIDASE M20 FAMILY MEMBER"/>
    <property type="match status" value="1"/>
</dbReference>
<dbReference type="GO" id="GO:0016787">
    <property type="term" value="F:hydrolase activity"/>
    <property type="evidence" value="ECO:0007669"/>
    <property type="project" value="UniProtKB-KW"/>
</dbReference>
<protein>
    <submittedName>
        <fullName evidence="4">Amidohydrolase</fullName>
    </submittedName>
</protein>
<dbReference type="AlphaFoldDB" id="A0A1N7NV60"/>
<dbReference type="SUPFAM" id="SSF53187">
    <property type="entry name" value="Zn-dependent exopeptidases"/>
    <property type="match status" value="1"/>
</dbReference>
<feature type="binding site" evidence="2">
    <location>
        <position position="160"/>
    </location>
    <ligand>
        <name>Mn(2+)</name>
        <dbReference type="ChEBI" id="CHEBI:29035"/>
        <label>2</label>
    </ligand>
</feature>
<keyword evidence="5" id="KW-1185">Reference proteome</keyword>
<dbReference type="Pfam" id="PF07687">
    <property type="entry name" value="M20_dimer"/>
    <property type="match status" value="1"/>
</dbReference>